<gene>
    <name evidence="1" type="ORF">rCG_61523</name>
</gene>
<evidence type="ECO:0000313" key="1">
    <source>
        <dbReference type="EMBL" id="EDM02610.1"/>
    </source>
</evidence>
<protein>
    <submittedName>
        <fullName evidence="1">RCG61523</fullName>
    </submittedName>
</protein>
<reference evidence="2" key="1">
    <citation type="submission" date="2005-09" db="EMBL/GenBank/DDBJ databases">
        <authorList>
            <person name="Mural R.J."/>
            <person name="Li P.W."/>
            <person name="Adams M.D."/>
            <person name="Amanatides P.G."/>
            <person name="Baden-Tillson H."/>
            <person name="Barnstead M."/>
            <person name="Chin S.H."/>
            <person name="Dew I."/>
            <person name="Evans C.A."/>
            <person name="Ferriera S."/>
            <person name="Flanigan M."/>
            <person name="Fosler C."/>
            <person name="Glodek A."/>
            <person name="Gu Z."/>
            <person name="Holt R.A."/>
            <person name="Jennings D."/>
            <person name="Kraft C.L."/>
            <person name="Lu F."/>
            <person name="Nguyen T."/>
            <person name="Nusskern D.R."/>
            <person name="Pfannkoch C.M."/>
            <person name="Sitter C."/>
            <person name="Sutton G.G."/>
            <person name="Venter J.C."/>
            <person name="Wang Z."/>
            <person name="Woodage T."/>
            <person name="Zheng X.H."/>
            <person name="Zhong F."/>
        </authorList>
    </citation>
    <scope>NUCLEOTIDE SEQUENCE [LARGE SCALE GENOMIC DNA]</scope>
    <source>
        <strain>BN</strain>
        <strain evidence="2">Sprague-Dawley</strain>
    </source>
</reference>
<dbReference type="EMBL" id="CH473947">
    <property type="protein sequence ID" value="EDM02610.1"/>
    <property type="molecule type" value="Genomic_DNA"/>
</dbReference>
<evidence type="ECO:0000313" key="2">
    <source>
        <dbReference type="Proteomes" id="UP000234681"/>
    </source>
</evidence>
<name>A6H9A5_RAT</name>
<dbReference type="AlphaFoldDB" id="A6H9A5"/>
<sequence length="71" mass="8358">MDVAASEFYRFDKYGLDFKSPGDSSRLTRTSPSSRSIQWYPLKTPFDQMTGKLGRSCQLVQACWWWRMILQ</sequence>
<accession>A6H9A5</accession>
<proteinExistence type="predicted"/>
<organism evidence="1 2">
    <name type="scientific">Rattus norvegicus</name>
    <name type="common">Rat</name>
    <dbReference type="NCBI Taxonomy" id="10116"/>
    <lineage>
        <taxon>Eukaryota</taxon>
        <taxon>Metazoa</taxon>
        <taxon>Chordata</taxon>
        <taxon>Craniata</taxon>
        <taxon>Vertebrata</taxon>
        <taxon>Euteleostomi</taxon>
        <taxon>Mammalia</taxon>
        <taxon>Eutheria</taxon>
        <taxon>Euarchontoglires</taxon>
        <taxon>Glires</taxon>
        <taxon>Rodentia</taxon>
        <taxon>Myomorpha</taxon>
        <taxon>Muroidea</taxon>
        <taxon>Muridae</taxon>
        <taxon>Murinae</taxon>
        <taxon>Rattus</taxon>
    </lineage>
</organism>
<dbReference type="Proteomes" id="UP000234681">
    <property type="component" value="Chromosome 6"/>
</dbReference>